<dbReference type="PROSITE" id="PS00217">
    <property type="entry name" value="SUGAR_TRANSPORT_2"/>
    <property type="match status" value="1"/>
</dbReference>
<evidence type="ECO:0000256" key="5">
    <source>
        <dbReference type="ARBA" id="ARBA00023136"/>
    </source>
</evidence>
<feature type="transmembrane region" description="Helical" evidence="6">
    <location>
        <begin position="338"/>
        <end position="360"/>
    </location>
</feature>
<feature type="transmembrane region" description="Helical" evidence="6">
    <location>
        <begin position="108"/>
        <end position="130"/>
    </location>
</feature>
<keyword evidence="4 6" id="KW-1133">Transmembrane helix</keyword>
<dbReference type="PANTHER" id="PTHR23511:SF34">
    <property type="entry name" value="SYNAPTIC VESICLE GLYCOPROTEIN 2"/>
    <property type="match status" value="1"/>
</dbReference>
<proteinExistence type="predicted"/>
<comment type="subcellular location">
    <subcellularLocation>
        <location evidence="1">Cell membrane</location>
        <topology evidence="1">Multi-pass membrane protein</topology>
    </subcellularLocation>
</comment>
<feature type="transmembrane region" description="Helical" evidence="6">
    <location>
        <begin position="171"/>
        <end position="193"/>
    </location>
</feature>
<dbReference type="PROSITE" id="PS50850">
    <property type="entry name" value="MFS"/>
    <property type="match status" value="1"/>
</dbReference>
<feature type="transmembrane region" description="Helical" evidence="6">
    <location>
        <begin position="248"/>
        <end position="269"/>
    </location>
</feature>
<dbReference type="InterPro" id="IPR005828">
    <property type="entry name" value="MFS_sugar_transport-like"/>
</dbReference>
<feature type="transmembrane region" description="Helical" evidence="6">
    <location>
        <begin position="398"/>
        <end position="424"/>
    </location>
</feature>
<comment type="caution">
    <text evidence="8">The sequence shown here is derived from an EMBL/GenBank/DDBJ whole genome shotgun (WGS) entry which is preliminary data.</text>
</comment>
<feature type="transmembrane region" description="Helical" evidence="6">
    <location>
        <begin position="18"/>
        <end position="42"/>
    </location>
</feature>
<keyword evidence="9" id="KW-1185">Reference proteome</keyword>
<evidence type="ECO:0000256" key="4">
    <source>
        <dbReference type="ARBA" id="ARBA00022989"/>
    </source>
</evidence>
<organism evidence="8 9">
    <name type="scientific">Mycolicibacterium frederiksbergense</name>
    <dbReference type="NCBI Taxonomy" id="117567"/>
    <lineage>
        <taxon>Bacteria</taxon>
        <taxon>Bacillati</taxon>
        <taxon>Actinomycetota</taxon>
        <taxon>Actinomycetes</taxon>
        <taxon>Mycobacteriales</taxon>
        <taxon>Mycobacteriaceae</taxon>
        <taxon>Mycolicibacterium</taxon>
    </lineage>
</organism>
<evidence type="ECO:0000256" key="3">
    <source>
        <dbReference type="ARBA" id="ARBA00022692"/>
    </source>
</evidence>
<feature type="transmembrane region" description="Helical" evidence="6">
    <location>
        <begin position="372"/>
        <end position="392"/>
    </location>
</feature>
<dbReference type="CDD" id="cd17316">
    <property type="entry name" value="MFS_SV2_like"/>
    <property type="match status" value="1"/>
</dbReference>
<feature type="transmembrane region" description="Helical" evidence="6">
    <location>
        <begin position="313"/>
        <end position="332"/>
    </location>
</feature>
<dbReference type="InterPro" id="IPR005829">
    <property type="entry name" value="Sugar_transporter_CS"/>
</dbReference>
<keyword evidence="3 6" id="KW-0812">Transmembrane</keyword>
<feature type="domain" description="Major facilitator superfamily (MFS) profile" evidence="7">
    <location>
        <begin position="18"/>
        <end position="428"/>
    </location>
</feature>
<feature type="transmembrane region" description="Helical" evidence="6">
    <location>
        <begin position="284"/>
        <end position="306"/>
    </location>
</feature>
<evidence type="ECO:0000313" key="8">
    <source>
        <dbReference type="EMBL" id="MDH6194120.1"/>
    </source>
</evidence>
<evidence type="ECO:0000259" key="7">
    <source>
        <dbReference type="PROSITE" id="PS50850"/>
    </source>
</evidence>
<gene>
    <name evidence="8" type="ORF">M2272_000741</name>
</gene>
<sequence length="456" mass="48529">MSGHLIDDSPLTSFHKKLALYSSGGPFIDGYALTIIGVALITLQPALNLSSSEIGLVGAASLVGVFVGGAAFGYLTDRVGRHIMYIADLLALAVFSIMSAFVEEAWQLILLRFLLGVAIGADYPIATSLLAEYSPKKYRGRLLGGMFVVWAIGAAVAFVVAYLLRDTGPDAWRWLLASPALFAVITLLARLGTPESPRWLLSKGRIAEANESVKKVFGPQYSVDDLPQEPVVETSFKKVFQKPYLRRTIFVSVFWTAQVIPLFAVYTFAPDLMESFGLTGDASLYGGSLIIAMLFVVGGIPGLYLVERIGRRKLLLGSFAIIAVALAVPILIPNVPGWLFFIALAIFAITSGGSNFLEVVYPNELFPTEIRATGVGVGTAISRVGSAMSTYLMPMALVSIGATGTMAIGAAITLLALIVCYFLAPETRGISLHAAVAGEGSEPANAPAQLDETHSK</sequence>
<feature type="transmembrane region" description="Helical" evidence="6">
    <location>
        <begin position="142"/>
        <end position="165"/>
    </location>
</feature>
<dbReference type="Proteomes" id="UP001160130">
    <property type="component" value="Unassembled WGS sequence"/>
</dbReference>
<dbReference type="EMBL" id="JARXVE010000001">
    <property type="protein sequence ID" value="MDH6194120.1"/>
    <property type="molecule type" value="Genomic_DNA"/>
</dbReference>
<accession>A0ABT6KW91</accession>
<dbReference type="SUPFAM" id="SSF103473">
    <property type="entry name" value="MFS general substrate transporter"/>
    <property type="match status" value="1"/>
</dbReference>
<dbReference type="PANTHER" id="PTHR23511">
    <property type="entry name" value="SYNAPTIC VESICLE GLYCOPROTEIN 2"/>
    <property type="match status" value="1"/>
</dbReference>
<keyword evidence="2" id="KW-0813">Transport</keyword>
<evidence type="ECO:0000256" key="2">
    <source>
        <dbReference type="ARBA" id="ARBA00022448"/>
    </source>
</evidence>
<feature type="transmembrane region" description="Helical" evidence="6">
    <location>
        <begin position="83"/>
        <end position="102"/>
    </location>
</feature>
<evidence type="ECO:0000256" key="1">
    <source>
        <dbReference type="ARBA" id="ARBA00004651"/>
    </source>
</evidence>
<evidence type="ECO:0000256" key="6">
    <source>
        <dbReference type="SAM" id="Phobius"/>
    </source>
</evidence>
<evidence type="ECO:0000313" key="9">
    <source>
        <dbReference type="Proteomes" id="UP001160130"/>
    </source>
</evidence>
<dbReference type="InterPro" id="IPR020846">
    <property type="entry name" value="MFS_dom"/>
</dbReference>
<dbReference type="PROSITE" id="PS00216">
    <property type="entry name" value="SUGAR_TRANSPORT_1"/>
    <property type="match status" value="1"/>
</dbReference>
<feature type="transmembrane region" description="Helical" evidence="6">
    <location>
        <begin position="54"/>
        <end position="76"/>
    </location>
</feature>
<reference evidence="8 9" key="1">
    <citation type="submission" date="2023-04" db="EMBL/GenBank/DDBJ databases">
        <title>Forest soil microbial communities from Buena Vista Peninsula, Colon Province, Panama.</title>
        <authorList>
            <person name="Bouskill N."/>
        </authorList>
    </citation>
    <scope>NUCLEOTIDE SEQUENCE [LARGE SCALE GENOMIC DNA]</scope>
    <source>
        <strain evidence="8 9">AC80</strain>
    </source>
</reference>
<dbReference type="Gene3D" id="1.20.1250.20">
    <property type="entry name" value="MFS general substrate transporter like domains"/>
    <property type="match status" value="1"/>
</dbReference>
<name>A0ABT6KW91_9MYCO</name>
<keyword evidence="5 6" id="KW-0472">Membrane</keyword>
<dbReference type="InterPro" id="IPR036259">
    <property type="entry name" value="MFS_trans_sf"/>
</dbReference>
<dbReference type="RefSeq" id="WP_280830765.1">
    <property type="nucleotide sequence ID" value="NZ_JARXVE010000001.1"/>
</dbReference>
<dbReference type="Pfam" id="PF00083">
    <property type="entry name" value="Sugar_tr"/>
    <property type="match status" value="1"/>
</dbReference>
<protein>
    <submittedName>
        <fullName evidence="8">MFS transporter</fullName>
    </submittedName>
</protein>